<comment type="caution">
    <text evidence="1">The sequence shown here is derived from an EMBL/GenBank/DDBJ whole genome shotgun (WGS) entry which is preliminary data.</text>
</comment>
<sequence length="227" mass="24090">MALAMLGKAARAHTQLRSPEAGVNLGWTNSKILSVPLCPTSIPLHPTSIPQHPTSVPLCPTSIPLHPTSVPQHPTSVPLHPTSIPLHSTSIPLHPTSVPLHPTSVPLHPTSIPQHPTSVPLCPTSVPQHPTSVPLPHRLLPVGRGGVWYPECCLAVVQIRSVHEFGASGKEITSAFANQLPLFWKLPDPRLAVAVRVSASHSYSWPAVLVRGSETTIAVASVGEQLS</sequence>
<proteinExistence type="predicted"/>
<keyword evidence="2" id="KW-1185">Reference proteome</keyword>
<dbReference type="EMBL" id="JASSZA010000012">
    <property type="protein sequence ID" value="KAK2096914.1"/>
    <property type="molecule type" value="Genomic_DNA"/>
</dbReference>
<protein>
    <submittedName>
        <fullName evidence="1">Uncharacterized protein</fullName>
    </submittedName>
</protein>
<accession>A0ABQ9UIM7</accession>
<evidence type="ECO:0000313" key="2">
    <source>
        <dbReference type="Proteomes" id="UP001266305"/>
    </source>
</evidence>
<name>A0ABQ9UIM7_SAGOE</name>
<organism evidence="1 2">
    <name type="scientific">Saguinus oedipus</name>
    <name type="common">Cotton-top tamarin</name>
    <name type="synonym">Oedipomidas oedipus</name>
    <dbReference type="NCBI Taxonomy" id="9490"/>
    <lineage>
        <taxon>Eukaryota</taxon>
        <taxon>Metazoa</taxon>
        <taxon>Chordata</taxon>
        <taxon>Craniata</taxon>
        <taxon>Vertebrata</taxon>
        <taxon>Euteleostomi</taxon>
        <taxon>Mammalia</taxon>
        <taxon>Eutheria</taxon>
        <taxon>Euarchontoglires</taxon>
        <taxon>Primates</taxon>
        <taxon>Haplorrhini</taxon>
        <taxon>Platyrrhini</taxon>
        <taxon>Cebidae</taxon>
        <taxon>Callitrichinae</taxon>
        <taxon>Saguinus</taxon>
    </lineage>
</organism>
<gene>
    <name evidence="1" type="ORF">P7K49_025948</name>
</gene>
<dbReference type="Proteomes" id="UP001266305">
    <property type="component" value="Unassembled WGS sequence"/>
</dbReference>
<reference evidence="1 2" key="1">
    <citation type="submission" date="2023-05" db="EMBL/GenBank/DDBJ databases">
        <title>B98-5 Cell Line De Novo Hybrid Assembly: An Optical Mapping Approach.</title>
        <authorList>
            <person name="Kananen K."/>
            <person name="Auerbach J.A."/>
            <person name="Kautto E."/>
            <person name="Blachly J.S."/>
        </authorList>
    </citation>
    <scope>NUCLEOTIDE SEQUENCE [LARGE SCALE GENOMIC DNA]</scope>
    <source>
        <strain evidence="1">B95-8</strain>
        <tissue evidence="1">Cell line</tissue>
    </source>
</reference>
<evidence type="ECO:0000313" key="1">
    <source>
        <dbReference type="EMBL" id="KAK2096914.1"/>
    </source>
</evidence>